<dbReference type="Proteomes" id="UP000075604">
    <property type="component" value="Unassembled WGS sequence"/>
</dbReference>
<sequence length="101" mass="10150">MIPHFVAGLFGLLPIVVFPAFGVDPPGDAGGSGAQAGGASEPGSPGELGESGPRFVYSISCIEGSTGEKAFRTADDFCSALRGEQVCSESAAFFALLHGCP</sequence>
<accession>A0A150P0P7</accession>
<comment type="caution">
    <text evidence="2">The sequence shown here is derived from an EMBL/GenBank/DDBJ whole genome shotgun (WGS) entry which is preliminary data.</text>
</comment>
<dbReference type="EMBL" id="JELX01004385">
    <property type="protein sequence ID" value="KYF48434.1"/>
    <property type="molecule type" value="Genomic_DNA"/>
</dbReference>
<evidence type="ECO:0000313" key="2">
    <source>
        <dbReference type="EMBL" id="KYF48434.1"/>
    </source>
</evidence>
<gene>
    <name evidence="2" type="ORF">BE04_06540</name>
    <name evidence="3" type="ORF">BE21_28025</name>
</gene>
<evidence type="ECO:0000256" key="1">
    <source>
        <dbReference type="SAM" id="MobiDB-lite"/>
    </source>
</evidence>
<reference evidence="4 5" key="1">
    <citation type="submission" date="2014-02" db="EMBL/GenBank/DDBJ databases">
        <title>The small core and large imbalanced accessory genome model reveals a collaborative survival strategy of Sorangium cellulosum strains in nature.</title>
        <authorList>
            <person name="Han K."/>
            <person name="Peng R."/>
            <person name="Blom J."/>
            <person name="Li Y.-Z."/>
        </authorList>
    </citation>
    <scope>NUCLEOTIDE SEQUENCE [LARGE SCALE GENOMIC DNA]</scope>
    <source>
        <strain evidence="3 4">So0007-03</strain>
        <strain evidence="2 5">So0157-18</strain>
    </source>
</reference>
<dbReference type="Proteomes" id="UP000075502">
    <property type="component" value="Unassembled WGS sequence"/>
</dbReference>
<proteinExistence type="predicted"/>
<dbReference type="EMBL" id="JEME01001240">
    <property type="protein sequence ID" value="KYG07678.1"/>
    <property type="molecule type" value="Genomic_DNA"/>
</dbReference>
<evidence type="ECO:0000313" key="5">
    <source>
        <dbReference type="Proteomes" id="UP000075604"/>
    </source>
</evidence>
<feature type="region of interest" description="Disordered" evidence="1">
    <location>
        <begin position="29"/>
        <end position="51"/>
    </location>
</feature>
<protein>
    <submittedName>
        <fullName evidence="2">Uncharacterized protein</fullName>
    </submittedName>
</protein>
<organism evidence="2 5">
    <name type="scientific">Sorangium cellulosum</name>
    <name type="common">Polyangium cellulosum</name>
    <dbReference type="NCBI Taxonomy" id="56"/>
    <lineage>
        <taxon>Bacteria</taxon>
        <taxon>Pseudomonadati</taxon>
        <taxon>Myxococcota</taxon>
        <taxon>Polyangia</taxon>
        <taxon>Polyangiales</taxon>
        <taxon>Polyangiaceae</taxon>
        <taxon>Sorangium</taxon>
    </lineage>
</organism>
<dbReference type="AlphaFoldDB" id="A0A150P0P7"/>
<evidence type="ECO:0000313" key="3">
    <source>
        <dbReference type="EMBL" id="KYG07678.1"/>
    </source>
</evidence>
<feature type="compositionally biased region" description="Low complexity" evidence="1">
    <location>
        <begin position="37"/>
        <end position="51"/>
    </location>
</feature>
<evidence type="ECO:0000313" key="4">
    <source>
        <dbReference type="Proteomes" id="UP000075502"/>
    </source>
</evidence>
<name>A0A150P0P7_SORCE</name>